<name>A0A1D6QF43_MAIZE</name>
<dbReference type="InterPro" id="IPR022003">
    <property type="entry name" value="RST"/>
</dbReference>
<dbReference type="PANTHER" id="PTHR32263:SF17">
    <property type="entry name" value="OS04G0672200 PROTEIN"/>
    <property type="match status" value="1"/>
</dbReference>
<dbReference type="PANTHER" id="PTHR32263">
    <property type="entry name" value="INACTIVE POLY [ADP-RIBOSE] POLYMERASE SRO4-RELATED"/>
    <property type="match status" value="1"/>
</dbReference>
<sequence length="407" mass="42127">MCETGEGPTSPWISFRVLFAVIQDNISSVARELIFHHYEELKESIITREEMVKKMIIVVGEKVLLEALKKLHYCPSLWYRPSVEAVSSDSVMAAPGKLSLDKAVLSTKGCETLAADMVPNGQDCPAPSGVPETSSSAVAMRGASTSVEPKRRDPPVQIVPPGSSATPCAKNQDSFVGRVTPIARDGLLRTICGSSSSPGGYASLAQANTSQTNGVSAPGVTPRGYESAVPSLSLGNSESTGVKQVNSAPRMTPEGQKFLSLGIAPRSPALRDLVKCQASSTLVAMPPAGLGKSRSMKIEGHDSLAPSVKEPKGNGGLAPSKTPKLHEPVIADMSIKSCDSLALGIAPNGHTHDGPASGSGEAKKEQAALVTGSQSKSSVPSLDASSHVTGAASALVALSTLREKGGR</sequence>
<feature type="compositionally biased region" description="Polar residues" evidence="3">
    <location>
        <begin position="371"/>
        <end position="387"/>
    </location>
</feature>
<evidence type="ECO:0000256" key="3">
    <source>
        <dbReference type="SAM" id="MobiDB-lite"/>
    </source>
</evidence>
<dbReference type="Pfam" id="PF12174">
    <property type="entry name" value="RST"/>
    <property type="match status" value="1"/>
</dbReference>
<protein>
    <submittedName>
        <fullName evidence="4">Putative inactive poly [ADP-ribose] polymerase SRO1</fullName>
    </submittedName>
</protein>
<feature type="region of interest" description="Disordered" evidence="3">
    <location>
        <begin position="346"/>
        <end position="387"/>
    </location>
</feature>
<dbReference type="AlphaFoldDB" id="A0A1D6QF43"/>
<dbReference type="EMBL" id="CM000780">
    <property type="protein sequence ID" value="AQK56697.1"/>
    <property type="molecule type" value="Genomic_DNA"/>
</dbReference>
<feature type="region of interest" description="Disordered" evidence="3">
    <location>
        <begin position="304"/>
        <end position="324"/>
    </location>
</feature>
<gene>
    <name evidence="4" type="ORF">ZEAMMB73_Zm00001d052295</name>
</gene>
<dbReference type="InterPro" id="IPR044964">
    <property type="entry name" value="RCD1/SRO1-5"/>
</dbReference>
<feature type="region of interest" description="Disordered" evidence="3">
    <location>
        <begin position="143"/>
        <end position="171"/>
    </location>
</feature>
<evidence type="ECO:0000256" key="2">
    <source>
        <dbReference type="ARBA" id="ARBA00023242"/>
    </source>
</evidence>
<dbReference type="ExpressionAtlas" id="A0A1D6QF43">
    <property type="expression patterns" value="baseline and differential"/>
</dbReference>
<keyword evidence="2" id="KW-0539">Nucleus</keyword>
<dbReference type="PROSITE" id="PS51879">
    <property type="entry name" value="RST"/>
    <property type="match status" value="1"/>
</dbReference>
<organism evidence="4">
    <name type="scientific">Zea mays</name>
    <name type="common">Maize</name>
    <dbReference type="NCBI Taxonomy" id="4577"/>
    <lineage>
        <taxon>Eukaryota</taxon>
        <taxon>Viridiplantae</taxon>
        <taxon>Streptophyta</taxon>
        <taxon>Embryophyta</taxon>
        <taxon>Tracheophyta</taxon>
        <taxon>Spermatophyta</taxon>
        <taxon>Magnoliopsida</taxon>
        <taxon>Liliopsida</taxon>
        <taxon>Poales</taxon>
        <taxon>Poaceae</taxon>
        <taxon>PACMAD clade</taxon>
        <taxon>Panicoideae</taxon>
        <taxon>Andropogonodae</taxon>
        <taxon>Andropogoneae</taxon>
        <taxon>Tripsacinae</taxon>
        <taxon>Zea</taxon>
    </lineage>
</organism>
<evidence type="ECO:0000313" key="4">
    <source>
        <dbReference type="EMBL" id="AQK56697.1"/>
    </source>
</evidence>
<proteinExistence type="predicted"/>
<comment type="subcellular location">
    <subcellularLocation>
        <location evidence="1">Nucleus</location>
    </subcellularLocation>
</comment>
<dbReference type="GO" id="GO:0005634">
    <property type="term" value="C:nucleus"/>
    <property type="evidence" value="ECO:0007669"/>
    <property type="project" value="UniProtKB-SubCell"/>
</dbReference>
<reference evidence="4" key="1">
    <citation type="submission" date="2015-12" db="EMBL/GenBank/DDBJ databases">
        <title>Update maize B73 reference genome by single molecule sequencing technologies.</title>
        <authorList>
            <consortium name="Maize Genome Sequencing Project"/>
            <person name="Ware D."/>
        </authorList>
    </citation>
    <scope>NUCLEOTIDE SEQUENCE</scope>
    <source>
        <tissue evidence="4">Seedling</tissue>
    </source>
</reference>
<feature type="compositionally biased region" description="Polar residues" evidence="3">
    <location>
        <begin position="233"/>
        <end position="249"/>
    </location>
</feature>
<feature type="region of interest" description="Disordered" evidence="3">
    <location>
        <begin position="211"/>
        <end position="250"/>
    </location>
</feature>
<accession>A0A1D6QF43</accession>
<evidence type="ECO:0000256" key="1">
    <source>
        <dbReference type="ARBA" id="ARBA00004123"/>
    </source>
</evidence>